<dbReference type="Proteomes" id="UP001501218">
    <property type="component" value="Unassembled WGS sequence"/>
</dbReference>
<evidence type="ECO:0000313" key="2">
    <source>
        <dbReference type="Proteomes" id="UP001501218"/>
    </source>
</evidence>
<protein>
    <submittedName>
        <fullName evidence="1">Uncharacterized protein</fullName>
    </submittedName>
</protein>
<keyword evidence="2" id="KW-1185">Reference proteome</keyword>
<evidence type="ECO:0000313" key="1">
    <source>
        <dbReference type="EMBL" id="GAA2348800.1"/>
    </source>
</evidence>
<accession>A0ABN3GCU7</accession>
<organism evidence="1 2">
    <name type="scientific">Saccharopolyspora halophila</name>
    <dbReference type="NCBI Taxonomy" id="405551"/>
    <lineage>
        <taxon>Bacteria</taxon>
        <taxon>Bacillati</taxon>
        <taxon>Actinomycetota</taxon>
        <taxon>Actinomycetes</taxon>
        <taxon>Pseudonocardiales</taxon>
        <taxon>Pseudonocardiaceae</taxon>
        <taxon>Saccharopolyspora</taxon>
    </lineage>
</organism>
<reference evidence="2" key="1">
    <citation type="journal article" date="2019" name="Int. J. Syst. Evol. Microbiol.">
        <title>The Global Catalogue of Microorganisms (GCM) 10K type strain sequencing project: providing services to taxonomists for standard genome sequencing and annotation.</title>
        <authorList>
            <consortium name="The Broad Institute Genomics Platform"/>
            <consortium name="The Broad Institute Genome Sequencing Center for Infectious Disease"/>
            <person name="Wu L."/>
            <person name="Ma J."/>
        </authorList>
    </citation>
    <scope>NUCLEOTIDE SEQUENCE [LARGE SCALE GENOMIC DNA]</scope>
    <source>
        <strain evidence="2">JCM 16221</strain>
    </source>
</reference>
<sequence>MTTPARDPRKLTDDELDRLIIIHDEAAQLACDIPGEREGQEVITLSALLRIERRQRQARRAALRALDEWGHVTQ</sequence>
<comment type="caution">
    <text evidence="1">The sequence shown here is derived from an EMBL/GenBank/DDBJ whole genome shotgun (WGS) entry which is preliminary data.</text>
</comment>
<proteinExistence type="predicted"/>
<dbReference type="RefSeq" id="WP_344131362.1">
    <property type="nucleotide sequence ID" value="NZ_BAAARA010000008.1"/>
</dbReference>
<dbReference type="EMBL" id="BAAARA010000008">
    <property type="protein sequence ID" value="GAA2348800.1"/>
    <property type="molecule type" value="Genomic_DNA"/>
</dbReference>
<gene>
    <name evidence="1" type="ORF">GCM10009854_27820</name>
</gene>
<name>A0ABN3GCU7_9PSEU</name>